<dbReference type="OrthoDB" id="9782387at2"/>
<evidence type="ECO:0000256" key="3">
    <source>
        <dbReference type="ARBA" id="ARBA00022691"/>
    </source>
</evidence>
<dbReference type="SFLD" id="SFLDF00285">
    <property type="entry name" value="anaerobic_Ser-type_sulfatase-m"/>
    <property type="match status" value="1"/>
</dbReference>
<dbReference type="GO" id="GO:0051539">
    <property type="term" value="F:4 iron, 4 sulfur cluster binding"/>
    <property type="evidence" value="ECO:0007669"/>
    <property type="project" value="UniProtKB-KW"/>
</dbReference>
<dbReference type="PROSITE" id="PS51918">
    <property type="entry name" value="RADICAL_SAM"/>
    <property type="match status" value="1"/>
</dbReference>
<dbReference type="EMBL" id="CP010803">
    <property type="protein sequence ID" value="AJY47068.1"/>
    <property type="molecule type" value="Genomic_DNA"/>
</dbReference>
<keyword evidence="4" id="KW-0479">Metal-binding</keyword>
<dbReference type="Gene3D" id="3.20.20.70">
    <property type="entry name" value="Aldolase class I"/>
    <property type="match status" value="1"/>
</dbReference>
<evidence type="ECO:0000259" key="8">
    <source>
        <dbReference type="PROSITE" id="PS51918"/>
    </source>
</evidence>
<dbReference type="NCBIfam" id="TIGR04085">
    <property type="entry name" value="rSAM_more_4Fe4S"/>
    <property type="match status" value="1"/>
</dbReference>
<accession>A0A0D5LUN4</accession>
<dbReference type="SFLD" id="SFLDG01386">
    <property type="entry name" value="main_SPASM_domain-containing"/>
    <property type="match status" value="1"/>
</dbReference>
<dbReference type="CDD" id="cd01335">
    <property type="entry name" value="Radical_SAM"/>
    <property type="match status" value="1"/>
</dbReference>
<keyword evidence="6" id="KW-0411">Iron-sulfur</keyword>
<protein>
    <submittedName>
        <fullName evidence="9">Sulfatase maturase</fullName>
    </submittedName>
</protein>
<name>A0A0D5LUN4_MAREN</name>
<evidence type="ECO:0000256" key="6">
    <source>
        <dbReference type="ARBA" id="ARBA00023014"/>
    </source>
</evidence>
<dbReference type="NCBIfam" id="TIGR03942">
    <property type="entry name" value="sulfatase_rSAM"/>
    <property type="match status" value="1"/>
</dbReference>
<dbReference type="InterPro" id="IPR023867">
    <property type="entry name" value="Sulphatase_maturase_rSAM"/>
</dbReference>
<dbReference type="HOGENOM" id="CLU_009273_10_0_5"/>
<dbReference type="InterPro" id="IPR013785">
    <property type="entry name" value="Aldolase_TIM"/>
</dbReference>
<dbReference type="AlphaFoldDB" id="A0A0D5LUN4"/>
<dbReference type="SFLD" id="SFLDG01067">
    <property type="entry name" value="SPASM/twitch_domain_containing"/>
    <property type="match status" value="1"/>
</dbReference>
<dbReference type="Pfam" id="PF13186">
    <property type="entry name" value="SPASM"/>
    <property type="match status" value="1"/>
</dbReference>
<dbReference type="SFLD" id="SFLDS00029">
    <property type="entry name" value="Radical_SAM"/>
    <property type="match status" value="1"/>
</dbReference>
<keyword evidence="2" id="KW-0004">4Fe-4S</keyword>
<evidence type="ECO:0000313" key="10">
    <source>
        <dbReference type="Proteomes" id="UP000032611"/>
    </source>
</evidence>
<evidence type="ECO:0000256" key="7">
    <source>
        <dbReference type="ARBA" id="ARBA00023601"/>
    </source>
</evidence>
<dbReference type="KEGG" id="mey:TM49_17560"/>
<evidence type="ECO:0000256" key="4">
    <source>
        <dbReference type="ARBA" id="ARBA00022723"/>
    </source>
</evidence>
<organism evidence="9 10">
    <name type="scientific">Martelella endophytica</name>
    <dbReference type="NCBI Taxonomy" id="1486262"/>
    <lineage>
        <taxon>Bacteria</taxon>
        <taxon>Pseudomonadati</taxon>
        <taxon>Pseudomonadota</taxon>
        <taxon>Alphaproteobacteria</taxon>
        <taxon>Hyphomicrobiales</taxon>
        <taxon>Aurantimonadaceae</taxon>
        <taxon>Martelella</taxon>
    </lineage>
</organism>
<dbReference type="Pfam" id="PF04055">
    <property type="entry name" value="Radical_SAM"/>
    <property type="match status" value="1"/>
</dbReference>
<gene>
    <name evidence="9" type="ORF">TM49_17560</name>
</gene>
<feature type="domain" description="Radical SAM core" evidence="8">
    <location>
        <begin position="15"/>
        <end position="246"/>
    </location>
</feature>
<dbReference type="InterPro" id="IPR007197">
    <property type="entry name" value="rSAM"/>
</dbReference>
<reference evidence="9 10" key="1">
    <citation type="journal article" date="2015" name="Genome Announc.">
        <title>Complete genome sequence of Martelella endophytica YC6887, which has antifungal activity associated with a halophyte.</title>
        <authorList>
            <person name="Khan A."/>
            <person name="Khan H."/>
            <person name="Chung E.J."/>
            <person name="Hossain M.T."/>
            <person name="Chung Y.R."/>
        </authorList>
    </citation>
    <scope>NUCLEOTIDE SEQUENCE [LARGE SCALE GENOMIC DNA]</scope>
    <source>
        <strain evidence="9">YC6887</strain>
    </source>
</reference>
<keyword evidence="3" id="KW-0949">S-adenosyl-L-methionine</keyword>
<dbReference type="GO" id="GO:0016491">
    <property type="term" value="F:oxidoreductase activity"/>
    <property type="evidence" value="ECO:0007669"/>
    <property type="project" value="InterPro"/>
</dbReference>
<dbReference type="GO" id="GO:0046872">
    <property type="term" value="F:metal ion binding"/>
    <property type="evidence" value="ECO:0007669"/>
    <property type="project" value="UniProtKB-KW"/>
</dbReference>
<dbReference type="Proteomes" id="UP000032611">
    <property type="component" value="Chromosome"/>
</dbReference>
<dbReference type="PATRIC" id="fig|1486262.3.peg.3634"/>
<evidence type="ECO:0000256" key="1">
    <source>
        <dbReference type="ARBA" id="ARBA00001966"/>
    </source>
</evidence>
<dbReference type="InterPro" id="IPR034491">
    <property type="entry name" value="Anaerob_Ser_sulfatase-maturase"/>
</dbReference>
<sequence>MTHPLLPPNLSAQDHRRRFHAMLKPSGAQCNLDCTYCFYLHKEGLLHQPRAPRMSDQVLEQHIRQYIEAQNSDQVVFSWQGGEPTLMGLSFFRKVVEFQRLYRKAGQRIENDLQTNGVLLDDEWCRFLKEEGFLVGLSIDGPAHLHDRYRVNKAGRPTFAKVLDAARRLHRHQVAFSALCVVNNANAEEPLAVYRFLRDEIRPRMIQFIPGMEKQEFFNTAPQHWDAGSLPPEDSPEALPGSAGSAVAEWSVSPQQWGKFLTDVWDEWVSCDYGKVHVDQFENVLSMLLGKGSQQCVTAQFCGKAIAVEHNGDVYSCDHFVYPEFKIGNILKDHEGSLAFSDRQMKFGFDKSRNLPRKCQECPYLRLCWGHCPKDRFLKTTDGEVGLHYLCHGLQHFYRHVIETCDRLGSRH</sequence>
<dbReference type="SFLD" id="SFLDG01072">
    <property type="entry name" value="dehydrogenase_like"/>
    <property type="match status" value="1"/>
</dbReference>
<comment type="cofactor">
    <cofactor evidence="1">
        <name>[4Fe-4S] cluster</name>
        <dbReference type="ChEBI" id="CHEBI:49883"/>
    </cofactor>
</comment>
<dbReference type="InterPro" id="IPR023885">
    <property type="entry name" value="4Fe4S-binding_SPASM_dom"/>
</dbReference>
<dbReference type="PANTHER" id="PTHR43273">
    <property type="entry name" value="ANAEROBIC SULFATASE-MATURATING ENZYME HOMOLOG ASLB-RELATED"/>
    <property type="match status" value="1"/>
</dbReference>
<evidence type="ECO:0000256" key="5">
    <source>
        <dbReference type="ARBA" id="ARBA00023004"/>
    </source>
</evidence>
<dbReference type="InterPro" id="IPR058240">
    <property type="entry name" value="rSAM_sf"/>
</dbReference>
<dbReference type="PANTHER" id="PTHR43273:SF3">
    <property type="entry name" value="ANAEROBIC SULFATASE-MATURATING ENZYME HOMOLOG ASLB-RELATED"/>
    <property type="match status" value="1"/>
</dbReference>
<proteinExistence type="inferred from homology"/>
<dbReference type="SUPFAM" id="SSF102114">
    <property type="entry name" value="Radical SAM enzymes"/>
    <property type="match status" value="1"/>
</dbReference>
<comment type="similarity">
    <text evidence="7">Belongs to the radical SAM superfamily. Anaerobic sulfatase-maturating enzyme family.</text>
</comment>
<dbReference type="STRING" id="1486262.TM49_17560"/>
<dbReference type="CDD" id="cd21120">
    <property type="entry name" value="SPASM_anSME"/>
    <property type="match status" value="1"/>
</dbReference>
<evidence type="ECO:0000256" key="2">
    <source>
        <dbReference type="ARBA" id="ARBA00022485"/>
    </source>
</evidence>
<keyword evidence="10" id="KW-1185">Reference proteome</keyword>
<dbReference type="InterPro" id="IPR047207">
    <property type="entry name" value="SPASM_anSME"/>
</dbReference>
<keyword evidence="5" id="KW-0408">Iron</keyword>
<dbReference type="SFLD" id="SFLDG01384">
    <property type="entry name" value="thioether_bond_formation_requi"/>
    <property type="match status" value="1"/>
</dbReference>
<evidence type="ECO:0000313" key="9">
    <source>
        <dbReference type="EMBL" id="AJY47068.1"/>
    </source>
</evidence>